<dbReference type="Pfam" id="PF16249">
    <property type="entry name" value="DUF4906"/>
    <property type="match status" value="1"/>
</dbReference>
<feature type="domain" description="DUF4906" evidence="2">
    <location>
        <begin position="302"/>
        <end position="375"/>
    </location>
</feature>
<proteinExistence type="predicted"/>
<dbReference type="AlphaFoldDB" id="A0A173RCW1"/>
<dbReference type="Proteomes" id="UP000095591">
    <property type="component" value="Unassembled WGS sequence"/>
</dbReference>
<gene>
    <name evidence="3" type="ORF">ERS852429_00387</name>
</gene>
<accession>A0A173RCW1</accession>
<dbReference type="EMBL" id="CYXP01000001">
    <property type="protein sequence ID" value="CUM75208.1"/>
    <property type="molecule type" value="Genomic_DNA"/>
</dbReference>
<evidence type="ECO:0000313" key="4">
    <source>
        <dbReference type="Proteomes" id="UP000095591"/>
    </source>
</evidence>
<dbReference type="InterPro" id="IPR032594">
    <property type="entry name" value="DUF4906"/>
</dbReference>
<reference evidence="3 4" key="1">
    <citation type="submission" date="2015-09" db="EMBL/GenBank/DDBJ databases">
        <authorList>
            <consortium name="Pathogen Informatics"/>
        </authorList>
    </citation>
    <scope>NUCLEOTIDE SEQUENCE [LARGE SCALE GENOMIC DNA]</scope>
    <source>
        <strain evidence="3 4">2789STDY5608872</strain>
    </source>
</reference>
<sequence length="829" mass="92516">MEEIGVKLQKAVLIMMSIVSMLGMSSCEDRLDSPCPSTGEGKTVEVSLCVGLADWEDAAALSTRSIHTEANEGFGFDVRLFSGQNMGTKAITVPEDPLATAKPDKLYGLEIWQYDRAGNCINNSTQNLGNKSIGESFTVPLVDPATLSTPETECQLLIVARGYNGSKNTIESLKGKRLSDIQDMMLDSSVINSITTKDQIKVMPYLLLLPHVCIVKEGETYRIQNPEGQDIRVLLRRLASRLTITWENVSKNTGYVLKQVMLQSIPANYRLLRHPEDKATYPSLLDQYSTLQVPDVEESGSYTCWIPSVLRGESPNATSLYYRTKANAPKGSVYVTLVSQDPVNIKKKLSYRVYLGGSSSHDFNLYDNTNYVYGIKMSHSELPVDDKRITIVNPIGASENNNNLVPTANCFMIVPGGAFCFDPYKYTVDGTADQENSTLKGWADTEGGITSVELLWQTLESGDLGDPVMGIVNTEEDHTNIVDIKRDDGQDITKNPLSGQGQGRIYCRVAPNTTGGSGLIAARNDKGDILWSWHVWVTDYHPDATGDASVDEPETKRKQKYTYGNHPNQYPIMDRNLGALAGYTTIPAEEEDRSKAHGFHYQWGRKDPFPSSYTTKYVSKIERIDLTKPVKNILNLYRPDGVTYYSRKIVPSATTFREAYKDPSSIYKPSGNNADNLSWITNLNDVKQTWGGSSVKTVHDPCPAGWRVTKVENYYPLFNDVNHSATGPSLYLMNMQNNGEKTDGGIVVYFDKEQRRTTYIRYTGYWYLSDQYLGIGENTLLWCRNDVASKAGAKHFRRDYNLTAKYGTLPTSGHLREAIPLRCIQERAN</sequence>
<name>A0A173RCW1_PARDI</name>
<protein>
    <recommendedName>
        <fullName evidence="2">DUF4906 domain-containing protein</fullName>
    </recommendedName>
</protein>
<evidence type="ECO:0000259" key="2">
    <source>
        <dbReference type="Pfam" id="PF16249"/>
    </source>
</evidence>
<evidence type="ECO:0000313" key="3">
    <source>
        <dbReference type="EMBL" id="CUM75208.1"/>
    </source>
</evidence>
<feature type="region of interest" description="Disordered" evidence="1">
    <location>
        <begin position="544"/>
        <end position="568"/>
    </location>
</feature>
<evidence type="ECO:0000256" key="1">
    <source>
        <dbReference type="SAM" id="MobiDB-lite"/>
    </source>
</evidence>
<dbReference type="PROSITE" id="PS51257">
    <property type="entry name" value="PROKAR_LIPOPROTEIN"/>
    <property type="match status" value="1"/>
</dbReference>
<organism evidence="3 4">
    <name type="scientific">Parabacteroides distasonis</name>
    <dbReference type="NCBI Taxonomy" id="823"/>
    <lineage>
        <taxon>Bacteria</taxon>
        <taxon>Pseudomonadati</taxon>
        <taxon>Bacteroidota</taxon>
        <taxon>Bacteroidia</taxon>
        <taxon>Bacteroidales</taxon>
        <taxon>Tannerellaceae</taxon>
        <taxon>Parabacteroides</taxon>
    </lineage>
</organism>